<feature type="signal peptide" evidence="1">
    <location>
        <begin position="1"/>
        <end position="41"/>
    </location>
</feature>
<keyword evidence="3" id="KW-1185">Reference proteome</keyword>
<sequence>MPLNLSQSNVGRSKSSQIRLACKSLTAAFVLLILPALSATAAELHIGGATVSITPDEPVALSGQMHTRIARTVESPVTATALALESRDGDNVLDQAIMVSCDLVAIREGILEMVRDRVKERIADFDVEKLFLNATHTHTAPVMRQDAYQLPEEGIIQPKEYVEFLADRVADASVEAWQNRKPGSVGWGLGYAVVAMNRRSVYADGRAQMYGKTSSSNFRGIEGYEDHGVEVLCFWDNEDKLMATAINVACPSQEVEGRSAVNADFWHQIRESLREKHGKDLLVLGWTGAAGDQSPRLMYRKGADERMRKLRGLTRLEELARRVVAAWEEPYEGASKERHADAPLVHTVQTLELPERMVTREESFALQAKVTDLASDPKQKRRMLWHQAAIDRYEQQQAGELNPYQMELHAIRLGDIAIATNPFELFTDYGIQIKARSPALQTFIIQLAGPGSYLPSERAARGGGYSVIVESNKVGPEGGQVLTDQTVEAIKSLWSDN</sequence>
<dbReference type="Proteomes" id="UP001500840">
    <property type="component" value="Unassembled WGS sequence"/>
</dbReference>
<feature type="chain" id="PRO_5047441926" description="Neutral/alkaline non-lysosomal ceramidase" evidence="1">
    <location>
        <begin position="42"/>
        <end position="497"/>
    </location>
</feature>
<comment type="caution">
    <text evidence="2">The sequence shown here is derived from an EMBL/GenBank/DDBJ whole genome shotgun (WGS) entry which is preliminary data.</text>
</comment>
<evidence type="ECO:0000313" key="3">
    <source>
        <dbReference type="Proteomes" id="UP001500840"/>
    </source>
</evidence>
<gene>
    <name evidence="2" type="ORF">GCM10023156_13130</name>
</gene>
<dbReference type="EMBL" id="BAABGA010000017">
    <property type="protein sequence ID" value="GAA4449077.1"/>
    <property type="molecule type" value="Genomic_DNA"/>
</dbReference>
<evidence type="ECO:0000256" key="1">
    <source>
        <dbReference type="SAM" id="SignalP"/>
    </source>
</evidence>
<proteinExistence type="predicted"/>
<organism evidence="2 3">
    <name type="scientific">Novipirellula rosea</name>
    <dbReference type="NCBI Taxonomy" id="1031540"/>
    <lineage>
        <taxon>Bacteria</taxon>
        <taxon>Pseudomonadati</taxon>
        <taxon>Planctomycetota</taxon>
        <taxon>Planctomycetia</taxon>
        <taxon>Pirellulales</taxon>
        <taxon>Pirellulaceae</taxon>
        <taxon>Novipirellula</taxon>
    </lineage>
</organism>
<evidence type="ECO:0000313" key="2">
    <source>
        <dbReference type="EMBL" id="GAA4449077.1"/>
    </source>
</evidence>
<name>A0ABP8MG89_9BACT</name>
<accession>A0ABP8MG89</accession>
<protein>
    <recommendedName>
        <fullName evidence="4">Neutral/alkaline non-lysosomal ceramidase</fullName>
    </recommendedName>
</protein>
<dbReference type="RefSeq" id="WP_345320517.1">
    <property type="nucleotide sequence ID" value="NZ_BAABGA010000017.1"/>
</dbReference>
<reference evidence="3" key="1">
    <citation type="journal article" date="2019" name="Int. J. Syst. Evol. Microbiol.">
        <title>The Global Catalogue of Microorganisms (GCM) 10K type strain sequencing project: providing services to taxonomists for standard genome sequencing and annotation.</title>
        <authorList>
            <consortium name="The Broad Institute Genomics Platform"/>
            <consortium name="The Broad Institute Genome Sequencing Center for Infectious Disease"/>
            <person name="Wu L."/>
            <person name="Ma J."/>
        </authorList>
    </citation>
    <scope>NUCLEOTIDE SEQUENCE [LARGE SCALE GENOMIC DNA]</scope>
    <source>
        <strain evidence="3">JCM 17759</strain>
    </source>
</reference>
<evidence type="ECO:0008006" key="4">
    <source>
        <dbReference type="Google" id="ProtNLM"/>
    </source>
</evidence>
<keyword evidence="1" id="KW-0732">Signal</keyword>